<comment type="caution">
    <text evidence="3">The sequence shown here is derived from an EMBL/GenBank/DDBJ whole genome shotgun (WGS) entry which is preliminary data.</text>
</comment>
<evidence type="ECO:0000259" key="2">
    <source>
        <dbReference type="Pfam" id="PF00079"/>
    </source>
</evidence>
<dbReference type="InterPro" id="IPR000215">
    <property type="entry name" value="Serpin_fam"/>
</dbReference>
<feature type="domain" description="Serpin" evidence="2">
    <location>
        <begin position="11"/>
        <end position="134"/>
    </location>
</feature>
<dbReference type="InterPro" id="IPR042178">
    <property type="entry name" value="Serpin_sf_1"/>
</dbReference>
<dbReference type="Pfam" id="PF00079">
    <property type="entry name" value="Serpin"/>
    <property type="match status" value="1"/>
</dbReference>
<evidence type="ECO:0000256" key="1">
    <source>
        <dbReference type="ARBA" id="ARBA00009500"/>
    </source>
</evidence>
<dbReference type="AlphaFoldDB" id="A0A0K9PX59"/>
<sequence>MNQTLRRLIASQTDFSMNLTNHISTNQSPTAANVVISALSIHLLLSLIATGSNGKTLYQIITFLQLPSSSKQDLTDLASEIINVVLANRSSPTAPRISFANGVWFDKSFPINPSFKQVAARSYQSQIQDVDFQNMVRFLILPLINLLDFA</sequence>
<dbReference type="STRING" id="29655.A0A0K9PX59"/>
<dbReference type="OrthoDB" id="1063785at2759"/>
<dbReference type="GO" id="GO:0004867">
    <property type="term" value="F:serine-type endopeptidase inhibitor activity"/>
    <property type="evidence" value="ECO:0007669"/>
    <property type="project" value="InterPro"/>
</dbReference>
<evidence type="ECO:0000313" key="4">
    <source>
        <dbReference type="Proteomes" id="UP000036987"/>
    </source>
</evidence>
<dbReference type="PANTHER" id="PTHR11461">
    <property type="entry name" value="SERINE PROTEASE INHIBITOR, SERPIN"/>
    <property type="match status" value="1"/>
</dbReference>
<dbReference type="Gene3D" id="3.30.497.10">
    <property type="entry name" value="Antithrombin, subunit I, domain 2"/>
    <property type="match status" value="1"/>
</dbReference>
<organism evidence="3 4">
    <name type="scientific">Zostera marina</name>
    <name type="common">Eelgrass</name>
    <dbReference type="NCBI Taxonomy" id="29655"/>
    <lineage>
        <taxon>Eukaryota</taxon>
        <taxon>Viridiplantae</taxon>
        <taxon>Streptophyta</taxon>
        <taxon>Embryophyta</taxon>
        <taxon>Tracheophyta</taxon>
        <taxon>Spermatophyta</taxon>
        <taxon>Magnoliopsida</taxon>
        <taxon>Liliopsida</taxon>
        <taxon>Zosteraceae</taxon>
        <taxon>Zostera</taxon>
    </lineage>
</organism>
<proteinExistence type="inferred from homology"/>
<gene>
    <name evidence="3" type="ORF">ZOSMA_15G01720</name>
</gene>
<dbReference type="InterPro" id="IPR023796">
    <property type="entry name" value="Serpin_dom"/>
</dbReference>
<dbReference type="SUPFAM" id="SSF56574">
    <property type="entry name" value="Serpins"/>
    <property type="match status" value="1"/>
</dbReference>
<dbReference type="OMA" id="ACAVWHE"/>
<keyword evidence="4" id="KW-1185">Reference proteome</keyword>
<dbReference type="EMBL" id="LFYR01000620">
    <property type="protein sequence ID" value="KMZ72832.1"/>
    <property type="molecule type" value="Genomic_DNA"/>
</dbReference>
<protein>
    <recommendedName>
        <fullName evidence="2">Serpin domain-containing protein</fullName>
    </recommendedName>
</protein>
<reference evidence="4" key="1">
    <citation type="journal article" date="2016" name="Nature">
        <title>The genome of the seagrass Zostera marina reveals angiosperm adaptation to the sea.</title>
        <authorList>
            <person name="Olsen J.L."/>
            <person name="Rouze P."/>
            <person name="Verhelst B."/>
            <person name="Lin Y.-C."/>
            <person name="Bayer T."/>
            <person name="Collen J."/>
            <person name="Dattolo E."/>
            <person name="De Paoli E."/>
            <person name="Dittami S."/>
            <person name="Maumus F."/>
            <person name="Michel G."/>
            <person name="Kersting A."/>
            <person name="Lauritano C."/>
            <person name="Lohaus R."/>
            <person name="Toepel M."/>
            <person name="Tonon T."/>
            <person name="Vanneste K."/>
            <person name="Amirebrahimi M."/>
            <person name="Brakel J."/>
            <person name="Bostroem C."/>
            <person name="Chovatia M."/>
            <person name="Grimwood J."/>
            <person name="Jenkins J.W."/>
            <person name="Jueterbock A."/>
            <person name="Mraz A."/>
            <person name="Stam W.T."/>
            <person name="Tice H."/>
            <person name="Bornberg-Bauer E."/>
            <person name="Green P.J."/>
            <person name="Pearson G.A."/>
            <person name="Procaccini G."/>
            <person name="Duarte C.M."/>
            <person name="Schmutz J."/>
            <person name="Reusch T.B.H."/>
            <person name="Van de Peer Y."/>
        </authorList>
    </citation>
    <scope>NUCLEOTIDE SEQUENCE [LARGE SCALE GENOMIC DNA]</scope>
    <source>
        <strain evidence="4">cv. Finnish</strain>
    </source>
</reference>
<dbReference type="GO" id="GO:0005615">
    <property type="term" value="C:extracellular space"/>
    <property type="evidence" value="ECO:0007669"/>
    <property type="project" value="InterPro"/>
</dbReference>
<accession>A0A0K9PX59</accession>
<dbReference type="InterPro" id="IPR036186">
    <property type="entry name" value="Serpin_sf"/>
</dbReference>
<dbReference type="PANTHER" id="PTHR11461:SF211">
    <property type="entry name" value="GH10112P-RELATED"/>
    <property type="match status" value="1"/>
</dbReference>
<comment type="similarity">
    <text evidence="1">Belongs to the serpin family.</text>
</comment>
<dbReference type="Proteomes" id="UP000036987">
    <property type="component" value="Unassembled WGS sequence"/>
</dbReference>
<evidence type="ECO:0000313" key="3">
    <source>
        <dbReference type="EMBL" id="KMZ72832.1"/>
    </source>
</evidence>
<name>A0A0K9PX59_ZOSMR</name>